<dbReference type="Proteomes" id="UP000020938">
    <property type="component" value="Unassembled WGS sequence"/>
</dbReference>
<evidence type="ECO:0000313" key="2">
    <source>
        <dbReference type="EMBL" id="EXZ71384.1"/>
    </source>
</evidence>
<dbReference type="InterPro" id="IPR025050">
    <property type="entry name" value="TraL_transposon"/>
</dbReference>
<keyword evidence="1" id="KW-0472">Membrane</keyword>
<proteinExistence type="predicted"/>
<evidence type="ECO:0008006" key="4">
    <source>
        <dbReference type="Google" id="ProtNLM"/>
    </source>
</evidence>
<gene>
    <name evidence="2" type="ORF">M123_4201</name>
</gene>
<reference evidence="2 3" key="1">
    <citation type="submission" date="2014-02" db="EMBL/GenBank/DDBJ databases">
        <authorList>
            <person name="Sears C."/>
            <person name="Carroll K."/>
            <person name="Sack B.R."/>
            <person name="Qadri F."/>
            <person name="Myers L.L."/>
            <person name="Chung G.-T."/>
            <person name="Escheverria P."/>
            <person name="Fraser C.M."/>
            <person name="Sadzewicz L."/>
            <person name="Shefchek K.A."/>
            <person name="Tallon L."/>
            <person name="Das S.P."/>
            <person name="Daugherty S."/>
            <person name="Mongodin E.F."/>
        </authorList>
    </citation>
    <scope>NUCLEOTIDE SEQUENCE [LARGE SCALE GENOMIC DNA]</scope>
    <source>
        <strain evidence="2 3">3976T8</strain>
    </source>
</reference>
<protein>
    <recommendedName>
        <fullName evidence="4">DUF3989 domain-containing protein</fullName>
    </recommendedName>
</protein>
<feature type="transmembrane region" description="Helical" evidence="1">
    <location>
        <begin position="29"/>
        <end position="48"/>
    </location>
</feature>
<accession>A0A016CJ06</accession>
<comment type="caution">
    <text evidence="2">The sequence shown here is derived from an EMBL/GenBank/DDBJ whole genome shotgun (WGS) entry which is preliminary data.</text>
</comment>
<dbReference type="PATRIC" id="fig|1339314.3.peg.4339"/>
<dbReference type="EMBL" id="JGDS01000067">
    <property type="protein sequence ID" value="EXZ71384.1"/>
    <property type="molecule type" value="Genomic_DNA"/>
</dbReference>
<dbReference type="Pfam" id="PF13150">
    <property type="entry name" value="TraL_transposon"/>
    <property type="match status" value="1"/>
</dbReference>
<keyword evidence="1" id="KW-0812">Transmembrane</keyword>
<sequence>MKKMLVKIRDLAEEKLRGVCAGLSPEKRVITIVVLTVLFALGNFYMIFRAIYDIGREDAGREVIEITPLDIPDFVPADTLTDSKIREMEEFFNQFNKKDNE</sequence>
<organism evidence="2 3">
    <name type="scientific">Bacteroides fragilis str. 3976T8</name>
    <dbReference type="NCBI Taxonomy" id="1339314"/>
    <lineage>
        <taxon>Bacteria</taxon>
        <taxon>Pseudomonadati</taxon>
        <taxon>Bacteroidota</taxon>
        <taxon>Bacteroidia</taxon>
        <taxon>Bacteroidales</taxon>
        <taxon>Bacteroidaceae</taxon>
        <taxon>Bacteroides</taxon>
    </lineage>
</organism>
<dbReference type="RefSeq" id="WP_032598992.1">
    <property type="nucleotide sequence ID" value="NZ_JGDS01000067.1"/>
</dbReference>
<dbReference type="AlphaFoldDB" id="A0A016CJ06"/>
<evidence type="ECO:0000313" key="3">
    <source>
        <dbReference type="Proteomes" id="UP000020938"/>
    </source>
</evidence>
<evidence type="ECO:0000256" key="1">
    <source>
        <dbReference type="SAM" id="Phobius"/>
    </source>
</evidence>
<name>A0A016CJ06_BACFG</name>
<keyword evidence="1" id="KW-1133">Transmembrane helix</keyword>